<evidence type="ECO:0000313" key="1">
    <source>
        <dbReference type="EMBL" id="CAG8478639.1"/>
    </source>
</evidence>
<protein>
    <submittedName>
        <fullName evidence="1">1031_t:CDS:1</fullName>
    </submittedName>
</protein>
<name>A0A9N8W6E9_9GLOM</name>
<comment type="caution">
    <text evidence="1">The sequence shown here is derived from an EMBL/GenBank/DDBJ whole genome shotgun (WGS) entry which is preliminary data.</text>
</comment>
<gene>
    <name evidence="1" type="ORF">DERYTH_LOCUS1811</name>
</gene>
<keyword evidence="2" id="KW-1185">Reference proteome</keyword>
<proteinExistence type="predicted"/>
<sequence length="59" mass="6687">MKFIQSILLLHPSIAERGAENYNQSSYWPISNSEKQDELDSVKLVVALDSDDVDEIMTC</sequence>
<accession>A0A9N8W6E9</accession>
<dbReference type="AlphaFoldDB" id="A0A9N8W6E9"/>
<dbReference type="EMBL" id="CAJVPY010000536">
    <property type="protein sequence ID" value="CAG8478639.1"/>
    <property type="molecule type" value="Genomic_DNA"/>
</dbReference>
<organism evidence="1 2">
    <name type="scientific">Dentiscutata erythropus</name>
    <dbReference type="NCBI Taxonomy" id="1348616"/>
    <lineage>
        <taxon>Eukaryota</taxon>
        <taxon>Fungi</taxon>
        <taxon>Fungi incertae sedis</taxon>
        <taxon>Mucoromycota</taxon>
        <taxon>Glomeromycotina</taxon>
        <taxon>Glomeromycetes</taxon>
        <taxon>Diversisporales</taxon>
        <taxon>Gigasporaceae</taxon>
        <taxon>Dentiscutata</taxon>
    </lineage>
</organism>
<dbReference type="Proteomes" id="UP000789405">
    <property type="component" value="Unassembled WGS sequence"/>
</dbReference>
<reference evidence="1" key="1">
    <citation type="submission" date="2021-06" db="EMBL/GenBank/DDBJ databases">
        <authorList>
            <person name="Kallberg Y."/>
            <person name="Tangrot J."/>
            <person name="Rosling A."/>
        </authorList>
    </citation>
    <scope>NUCLEOTIDE SEQUENCE</scope>
    <source>
        <strain evidence="1">MA453B</strain>
    </source>
</reference>
<evidence type="ECO:0000313" key="2">
    <source>
        <dbReference type="Proteomes" id="UP000789405"/>
    </source>
</evidence>